<evidence type="ECO:0000259" key="7">
    <source>
        <dbReference type="Pfam" id="PF24456"/>
    </source>
</evidence>
<keyword evidence="2 6" id="KW-0812">Transmembrane</keyword>
<dbReference type="EMBL" id="JAIFTH010000246">
    <property type="protein sequence ID" value="KAG9510057.1"/>
    <property type="molecule type" value="Genomic_DNA"/>
</dbReference>
<name>A0ABQ7S9H8_9ACAR</name>
<gene>
    <name evidence="8" type="primary">RETREG3</name>
    <name evidence="8" type="ORF">GZH46_01416</name>
</gene>
<evidence type="ECO:0000256" key="6">
    <source>
        <dbReference type="SAM" id="Phobius"/>
    </source>
</evidence>
<keyword evidence="4 6" id="KW-0472">Membrane</keyword>
<feature type="domain" description="RETREG1-3/ARL6IP-like N-terminal reticulon-homology" evidence="7">
    <location>
        <begin position="59"/>
        <end position="176"/>
    </location>
</feature>
<feature type="transmembrane region" description="Helical" evidence="6">
    <location>
        <begin position="58"/>
        <end position="76"/>
    </location>
</feature>
<comment type="subcellular location">
    <subcellularLocation>
        <location evidence="1">Membrane</location>
        <topology evidence="1">Multi-pass membrane protein</topology>
    </subcellularLocation>
</comment>
<keyword evidence="3 6" id="KW-1133">Transmembrane helix</keyword>
<dbReference type="InterPro" id="IPR052114">
    <property type="entry name" value="ER_autophagy_membrane_reg"/>
</dbReference>
<feature type="non-terminal residue" evidence="8">
    <location>
        <position position="1"/>
    </location>
</feature>
<evidence type="ECO:0000256" key="4">
    <source>
        <dbReference type="ARBA" id="ARBA00023136"/>
    </source>
</evidence>
<evidence type="ECO:0000313" key="8">
    <source>
        <dbReference type="EMBL" id="KAG9510057.1"/>
    </source>
</evidence>
<feature type="region of interest" description="Disordered" evidence="5">
    <location>
        <begin position="193"/>
        <end position="214"/>
    </location>
</feature>
<accession>A0ABQ7S9H8</accession>
<evidence type="ECO:0000256" key="3">
    <source>
        <dbReference type="ARBA" id="ARBA00022989"/>
    </source>
</evidence>
<evidence type="ECO:0000313" key="9">
    <source>
        <dbReference type="Proteomes" id="UP000825002"/>
    </source>
</evidence>
<dbReference type="InterPro" id="IPR057282">
    <property type="entry name" value="RETREG1-3-like_RHD"/>
</dbReference>
<keyword evidence="9" id="KW-1185">Reference proteome</keyword>
<evidence type="ECO:0000256" key="2">
    <source>
        <dbReference type="ARBA" id="ARBA00022692"/>
    </source>
</evidence>
<dbReference type="PANTHER" id="PTHR20952:SF0">
    <property type="entry name" value="ADP-RIBOSYLATION FACTOR-LIKE PROTEIN 6-INTERACTING PROTEIN 1"/>
    <property type="match status" value="1"/>
</dbReference>
<comment type="caution">
    <text evidence="8">The sequence shown here is derived from an EMBL/GenBank/DDBJ whole genome shotgun (WGS) entry which is preliminary data.</text>
</comment>
<sequence>IMRGIDGTRLIDFIRHQGFHVGDQNFHRGSGGLKFGQLFTTAIADSVLHVLDDNCGTFYATVMILLFCYNFLRYWFSHVWPVIRVPLREDEDCDKFTILHPQILTLAEIKLLAQRVEMEIRSRCQRLMQFRQDKPFRFFVSTTAALVVTALIGIYVKGLLLLYLSALSLMTMPRLYTYLSPDNVKSFLRPIKSSPSASPSSTSLASSASSSSKCAEDYDFEIISNCSTDDNCN</sequence>
<dbReference type="Proteomes" id="UP000825002">
    <property type="component" value="Unassembled WGS sequence"/>
</dbReference>
<organism evidence="8 9">
    <name type="scientific">Fragariocoptes setiger</name>
    <dbReference type="NCBI Taxonomy" id="1670756"/>
    <lineage>
        <taxon>Eukaryota</taxon>
        <taxon>Metazoa</taxon>
        <taxon>Ecdysozoa</taxon>
        <taxon>Arthropoda</taxon>
        <taxon>Chelicerata</taxon>
        <taxon>Arachnida</taxon>
        <taxon>Acari</taxon>
        <taxon>Acariformes</taxon>
        <taxon>Trombidiformes</taxon>
        <taxon>Prostigmata</taxon>
        <taxon>Eupodina</taxon>
        <taxon>Eriophyoidea</taxon>
        <taxon>Phytoptidae</taxon>
        <taxon>Fragariocoptes</taxon>
    </lineage>
</organism>
<reference evidence="8 9" key="1">
    <citation type="submission" date="2020-10" db="EMBL/GenBank/DDBJ databases">
        <authorList>
            <person name="Klimov P.B."/>
            <person name="Dyachkov S.M."/>
            <person name="Chetverikov P.E."/>
        </authorList>
    </citation>
    <scope>NUCLEOTIDE SEQUENCE [LARGE SCALE GENOMIC DNA]</scope>
    <source>
        <strain evidence="8">BMOC 18-1129-001#AD2665</strain>
        <tissue evidence="8">Entire mites</tissue>
    </source>
</reference>
<evidence type="ECO:0000256" key="1">
    <source>
        <dbReference type="ARBA" id="ARBA00004141"/>
    </source>
</evidence>
<dbReference type="Pfam" id="PF24456">
    <property type="entry name" value="RHD_RETREG1-3"/>
    <property type="match status" value="1"/>
</dbReference>
<feature type="compositionally biased region" description="Low complexity" evidence="5">
    <location>
        <begin position="193"/>
        <end position="212"/>
    </location>
</feature>
<evidence type="ECO:0000256" key="5">
    <source>
        <dbReference type="SAM" id="MobiDB-lite"/>
    </source>
</evidence>
<dbReference type="PANTHER" id="PTHR20952">
    <property type="entry name" value="ADP-RIBOSYLATION-LIKE FACTOR 6-INTERACTING PROTEIN"/>
    <property type="match status" value="1"/>
</dbReference>
<protein>
    <submittedName>
        <fullName evidence="8">Reticulophagy regulator 3</fullName>
    </submittedName>
</protein>
<proteinExistence type="predicted"/>